<sequence length="207" mass="22871">MWLFFLQAIKPLAILLDYLAVIPLKLVLRNIVGTPIGEGSERPGRTLLAAPVMSAECEGIVPPSAVGLVLFSFEPFTAELARDLLELERSLYALYKTPAEKIANLPRYVQETAERMQKDVPHAHYRTAVPMEMTGGVPMFLANLAFLERDLPLQLPEDFTFFACGVTGVEAGRVSLLPLHSAVAQRLYKQVAQAYPSTSAWAEIIED</sequence>
<gene>
    <name evidence="1" type="ORF">C5Y93_05260</name>
</gene>
<protein>
    <submittedName>
        <fullName evidence="1">Uncharacterized protein</fullName>
    </submittedName>
</protein>
<dbReference type="AlphaFoldDB" id="A0A2S8GSQ0"/>
<proteinExistence type="predicted"/>
<evidence type="ECO:0000313" key="1">
    <source>
        <dbReference type="EMBL" id="PQO47453.1"/>
    </source>
</evidence>
<dbReference type="OrthoDB" id="9874209at2"/>
<name>A0A2S8GSQ0_9BACT</name>
<dbReference type="Proteomes" id="UP000237819">
    <property type="component" value="Unassembled WGS sequence"/>
</dbReference>
<dbReference type="RefSeq" id="WP_105334341.1">
    <property type="nucleotide sequence ID" value="NZ_PUHZ01000005.1"/>
</dbReference>
<evidence type="ECO:0000313" key="2">
    <source>
        <dbReference type="Proteomes" id="UP000237819"/>
    </source>
</evidence>
<dbReference type="EMBL" id="PUHZ01000005">
    <property type="protein sequence ID" value="PQO47453.1"/>
    <property type="molecule type" value="Genomic_DNA"/>
</dbReference>
<accession>A0A2S8GSQ0</accession>
<organism evidence="1 2">
    <name type="scientific">Blastopirellula marina</name>
    <dbReference type="NCBI Taxonomy" id="124"/>
    <lineage>
        <taxon>Bacteria</taxon>
        <taxon>Pseudomonadati</taxon>
        <taxon>Planctomycetota</taxon>
        <taxon>Planctomycetia</taxon>
        <taxon>Pirellulales</taxon>
        <taxon>Pirellulaceae</taxon>
        <taxon>Blastopirellula</taxon>
    </lineage>
</organism>
<comment type="caution">
    <text evidence="1">The sequence shown here is derived from an EMBL/GenBank/DDBJ whole genome shotgun (WGS) entry which is preliminary data.</text>
</comment>
<reference evidence="1 2" key="1">
    <citation type="submission" date="2018-02" db="EMBL/GenBank/DDBJ databases">
        <title>Comparative genomes isolates from brazilian mangrove.</title>
        <authorList>
            <person name="Araujo J.E."/>
            <person name="Taketani R.G."/>
            <person name="Silva M.C.P."/>
            <person name="Loureco M.V."/>
            <person name="Andreote F.D."/>
        </authorList>
    </citation>
    <scope>NUCLEOTIDE SEQUENCE [LARGE SCALE GENOMIC DNA]</scope>
    <source>
        <strain evidence="1 2">Nap-Phe MGV</strain>
    </source>
</reference>